<keyword evidence="5" id="KW-0949">S-adenosyl-L-methionine</keyword>
<evidence type="ECO:0000313" key="12">
    <source>
        <dbReference type="Proteomes" id="UP000280395"/>
    </source>
</evidence>
<dbReference type="SUPFAM" id="SSF102114">
    <property type="entry name" value="Radical SAM enzymes"/>
    <property type="match status" value="1"/>
</dbReference>
<evidence type="ECO:0000256" key="2">
    <source>
        <dbReference type="ARBA" id="ARBA00001966"/>
    </source>
</evidence>
<keyword evidence="7" id="KW-0663">Pyridoxal phosphate</keyword>
<reference evidence="11 12" key="1">
    <citation type="submission" date="2018-08" db="EMBL/GenBank/DDBJ databases">
        <title>Recombination of ecologically and evolutionarily significant loci maintains genetic cohesion in the Pseudomonas syringae species complex.</title>
        <authorList>
            <person name="Dillon M."/>
            <person name="Thakur S."/>
            <person name="Almeida R.N.D."/>
            <person name="Weir B.S."/>
            <person name="Guttman D.S."/>
        </authorList>
    </citation>
    <scope>NUCLEOTIDE SEQUENCE [LARGE SCALE GENOMIC DNA]</scope>
    <source>
        <strain evidence="11 12">ICMP 14479</strain>
    </source>
</reference>
<name>A0A3M5VGQ8_PSESX</name>
<evidence type="ECO:0000256" key="3">
    <source>
        <dbReference type="ARBA" id="ARBA00008703"/>
    </source>
</evidence>
<dbReference type="CDD" id="cd01335">
    <property type="entry name" value="Radical_SAM"/>
    <property type="match status" value="1"/>
</dbReference>
<dbReference type="GO" id="GO:0051539">
    <property type="term" value="F:4 iron, 4 sulfur cluster binding"/>
    <property type="evidence" value="ECO:0007669"/>
    <property type="project" value="UniProtKB-KW"/>
</dbReference>
<evidence type="ECO:0000256" key="4">
    <source>
        <dbReference type="ARBA" id="ARBA00022485"/>
    </source>
</evidence>
<evidence type="ECO:0000256" key="1">
    <source>
        <dbReference type="ARBA" id="ARBA00001933"/>
    </source>
</evidence>
<dbReference type="SFLD" id="SFLDS00029">
    <property type="entry name" value="Radical_SAM"/>
    <property type="match status" value="1"/>
</dbReference>
<evidence type="ECO:0000259" key="10">
    <source>
        <dbReference type="PROSITE" id="PS51918"/>
    </source>
</evidence>
<dbReference type="Gene3D" id="3.20.20.70">
    <property type="entry name" value="Aldolase class I"/>
    <property type="match status" value="1"/>
</dbReference>
<dbReference type="GO" id="GO:0046872">
    <property type="term" value="F:metal ion binding"/>
    <property type="evidence" value="ECO:0007669"/>
    <property type="project" value="UniProtKB-KW"/>
</dbReference>
<evidence type="ECO:0000256" key="9">
    <source>
        <dbReference type="ARBA" id="ARBA00023014"/>
    </source>
</evidence>
<comment type="caution">
    <text evidence="11">The sequence shown here is derived from an EMBL/GenBank/DDBJ whole genome shotgun (WGS) entry which is preliminary data.</text>
</comment>
<dbReference type="PANTHER" id="PTHR30538:SF0">
    <property type="entry name" value="L-LYSINE 2,3-AMINOMUTASE AQ_1632-RELATED"/>
    <property type="match status" value="1"/>
</dbReference>
<dbReference type="InterPro" id="IPR003739">
    <property type="entry name" value="Lys_aminomutase/Glu_NH3_mut"/>
</dbReference>
<evidence type="ECO:0000256" key="8">
    <source>
        <dbReference type="ARBA" id="ARBA00023004"/>
    </source>
</evidence>
<keyword evidence="4" id="KW-0004">4Fe-4S</keyword>
<dbReference type="InterPro" id="IPR031015">
    <property type="entry name" value="Arg_2_3_am_muta"/>
</dbReference>
<evidence type="ECO:0000313" key="11">
    <source>
        <dbReference type="EMBL" id="RMU57330.1"/>
    </source>
</evidence>
<feature type="domain" description="Radical SAM core" evidence="10">
    <location>
        <begin position="131"/>
        <end position="347"/>
    </location>
</feature>
<dbReference type="InterPro" id="IPR006638">
    <property type="entry name" value="Elp3/MiaA/NifB-like_rSAM"/>
</dbReference>
<comment type="similarity">
    <text evidence="3">Belongs to the radical SAM superfamily. KamA family.</text>
</comment>
<keyword evidence="9" id="KW-0411">Iron-sulfur</keyword>
<dbReference type="InterPro" id="IPR058240">
    <property type="entry name" value="rSAM_sf"/>
</dbReference>
<dbReference type="AlphaFoldDB" id="A0A3M5VGQ8"/>
<evidence type="ECO:0000256" key="7">
    <source>
        <dbReference type="ARBA" id="ARBA00022898"/>
    </source>
</evidence>
<accession>A0A3M5VGQ8</accession>
<comment type="cofactor">
    <cofactor evidence="1">
        <name>pyridoxal 5'-phosphate</name>
        <dbReference type="ChEBI" id="CHEBI:597326"/>
    </cofactor>
</comment>
<sequence length="401" mass="46605">MLEKYASLCLNREFKLMSIFDQAMHRSVQWQDWRWQQKNAIRDEPALRNACGGWDEATTAHIEHNLQDRKMQITPYYIDLIKRSLTSAEVMDHPLWRQVVPYWSEQVQGDYDGSSENWELNHEMKTPICQHKYDNRVILRTTNTCNAYCQFCFEALRTLQVGTDKANANTDSFKDSVEYIRGNPAIEEVILSGGDPLMLADRKLEEMLAALRGIRDDLLIRIHSRALSFNPFRVTDELVAMLEKYKVNAFGVHVCHPLELSADFAVAVKRIQGVVPIVFSNMPLLRGVNDDEATLHKLFIDLYRLGVKPYYLYHFMPFSPGASEYKASISQAIAIMDRLKRRVSNIALPEYVLPHAQGKFTVPLLDFEKPEDLPHFEVRDGHRTYRFRNWEGQWCSWQDAV</sequence>
<proteinExistence type="inferred from homology"/>
<dbReference type="GO" id="GO:0003824">
    <property type="term" value="F:catalytic activity"/>
    <property type="evidence" value="ECO:0007669"/>
    <property type="project" value="InterPro"/>
</dbReference>
<dbReference type="SFLD" id="SFLDG01070">
    <property type="entry name" value="PLP-dependent"/>
    <property type="match status" value="1"/>
</dbReference>
<comment type="cofactor">
    <cofactor evidence="2">
        <name>[4Fe-4S] cluster</name>
        <dbReference type="ChEBI" id="CHEBI:49883"/>
    </cofactor>
</comment>
<protein>
    <recommendedName>
        <fullName evidence="10">Radical SAM core domain-containing protein</fullName>
    </recommendedName>
</protein>
<dbReference type="PROSITE" id="PS51918">
    <property type="entry name" value="RADICAL_SAM"/>
    <property type="match status" value="1"/>
</dbReference>
<dbReference type="EMBL" id="RBUA01000648">
    <property type="protein sequence ID" value="RMU57330.1"/>
    <property type="molecule type" value="Genomic_DNA"/>
</dbReference>
<keyword evidence="6" id="KW-0479">Metal-binding</keyword>
<organism evidence="11 12">
    <name type="scientific">Pseudomonas syringae pv. avii</name>
    <dbReference type="NCBI Taxonomy" id="663959"/>
    <lineage>
        <taxon>Bacteria</taxon>
        <taxon>Pseudomonadati</taxon>
        <taxon>Pseudomonadota</taxon>
        <taxon>Gammaproteobacteria</taxon>
        <taxon>Pseudomonadales</taxon>
        <taxon>Pseudomonadaceae</taxon>
        <taxon>Pseudomonas</taxon>
        <taxon>Pseudomonas syringae</taxon>
    </lineage>
</organism>
<dbReference type="SFLD" id="SFLDF00291">
    <property type="entry name" value="arginine_2_3-aminomutase"/>
    <property type="match status" value="1"/>
</dbReference>
<dbReference type="PANTHER" id="PTHR30538">
    <property type="entry name" value="LYSINE 2,3-AMINOMUTASE-RELATED"/>
    <property type="match status" value="1"/>
</dbReference>
<keyword evidence="8" id="KW-0408">Iron</keyword>
<gene>
    <name evidence="11" type="ORF">ALP29_02467</name>
</gene>
<dbReference type="InterPro" id="IPR007197">
    <property type="entry name" value="rSAM"/>
</dbReference>
<dbReference type="InterPro" id="IPR013785">
    <property type="entry name" value="Aldolase_TIM"/>
</dbReference>
<dbReference type="Proteomes" id="UP000280395">
    <property type="component" value="Unassembled WGS sequence"/>
</dbReference>
<evidence type="ECO:0000256" key="5">
    <source>
        <dbReference type="ARBA" id="ARBA00022691"/>
    </source>
</evidence>
<evidence type="ECO:0000256" key="6">
    <source>
        <dbReference type="ARBA" id="ARBA00022723"/>
    </source>
</evidence>
<dbReference type="Pfam" id="PF04055">
    <property type="entry name" value="Radical_SAM"/>
    <property type="match status" value="1"/>
</dbReference>
<dbReference type="SMART" id="SM00729">
    <property type="entry name" value="Elp3"/>
    <property type="match status" value="1"/>
</dbReference>